<accession>A0AAD6AD68</accession>
<name>A0AAD6AD68_9TELE</name>
<evidence type="ECO:0000313" key="2">
    <source>
        <dbReference type="Proteomes" id="UP001219934"/>
    </source>
</evidence>
<sequence>MEYWIQLLGEMKDEALFVGDFLDKSLVQLSFRNVIQEHLDKIKAVWNTHRIRPTKNCNVPSGIPDVMYAVPQLWGSEDCVVPHSNLVRPYFPHKQAQDFYLTIREALRSLIFN</sequence>
<dbReference type="Proteomes" id="UP001219934">
    <property type="component" value="Unassembled WGS sequence"/>
</dbReference>
<dbReference type="EMBL" id="JAPTMU010000048">
    <property type="protein sequence ID" value="KAJ4922985.1"/>
    <property type="molecule type" value="Genomic_DNA"/>
</dbReference>
<keyword evidence="2" id="KW-1185">Reference proteome</keyword>
<proteinExistence type="predicted"/>
<reference evidence="1" key="1">
    <citation type="submission" date="2022-11" db="EMBL/GenBank/DDBJ databases">
        <title>Chromosome-level genome of Pogonophryne albipinna.</title>
        <authorList>
            <person name="Jo E."/>
        </authorList>
    </citation>
    <scope>NUCLEOTIDE SEQUENCE</scope>
    <source>
        <strain evidence="1">SGF0006</strain>
        <tissue evidence="1">Muscle</tissue>
    </source>
</reference>
<evidence type="ECO:0000313" key="1">
    <source>
        <dbReference type="EMBL" id="KAJ4922985.1"/>
    </source>
</evidence>
<protein>
    <submittedName>
        <fullName evidence="1">Uncharacterized protein</fullName>
    </submittedName>
</protein>
<organism evidence="1 2">
    <name type="scientific">Pogonophryne albipinna</name>
    <dbReference type="NCBI Taxonomy" id="1090488"/>
    <lineage>
        <taxon>Eukaryota</taxon>
        <taxon>Metazoa</taxon>
        <taxon>Chordata</taxon>
        <taxon>Craniata</taxon>
        <taxon>Vertebrata</taxon>
        <taxon>Euteleostomi</taxon>
        <taxon>Actinopterygii</taxon>
        <taxon>Neopterygii</taxon>
        <taxon>Teleostei</taxon>
        <taxon>Neoteleostei</taxon>
        <taxon>Acanthomorphata</taxon>
        <taxon>Eupercaria</taxon>
        <taxon>Perciformes</taxon>
        <taxon>Notothenioidei</taxon>
        <taxon>Pogonophryne</taxon>
    </lineage>
</organism>
<comment type="caution">
    <text evidence="1">The sequence shown here is derived from an EMBL/GenBank/DDBJ whole genome shotgun (WGS) entry which is preliminary data.</text>
</comment>
<dbReference type="AlphaFoldDB" id="A0AAD6AD68"/>
<gene>
    <name evidence="1" type="ORF">JOQ06_021686</name>
</gene>